<evidence type="ECO:0000259" key="7">
    <source>
        <dbReference type="Pfam" id="PF14322"/>
    </source>
</evidence>
<keyword evidence="3" id="KW-0732">Signal</keyword>
<feature type="domain" description="RagB/SusD" evidence="6">
    <location>
        <begin position="194"/>
        <end position="429"/>
    </location>
</feature>
<evidence type="ECO:0000313" key="9">
    <source>
        <dbReference type="Proteomes" id="UP001197958"/>
    </source>
</evidence>
<evidence type="ECO:0000256" key="3">
    <source>
        <dbReference type="ARBA" id="ARBA00022729"/>
    </source>
</evidence>
<comment type="subcellular location">
    <subcellularLocation>
        <location evidence="1">Cell outer membrane</location>
    </subcellularLocation>
</comment>
<dbReference type="AlphaFoldDB" id="A0AAW4SIE9"/>
<comment type="caution">
    <text evidence="8">The sequence shown here is derived from an EMBL/GenBank/DDBJ whole genome shotgun (WGS) entry which is preliminary data.</text>
</comment>
<reference evidence="8" key="1">
    <citation type="submission" date="2023-08" db="EMBL/GenBank/DDBJ databases">
        <title>Mucin Metabolism Genes Underlie the Key Renovations of Bacteroides xylanisolvens Genomes in Captive Great Apes.</title>
        <authorList>
            <person name="Nishida A.H."/>
        </authorList>
    </citation>
    <scope>NUCLEOTIDE SEQUENCE</scope>
    <source>
        <strain evidence="8">P19.10B</strain>
    </source>
</reference>
<dbReference type="GO" id="GO:0009279">
    <property type="term" value="C:cell outer membrane"/>
    <property type="evidence" value="ECO:0007669"/>
    <property type="project" value="UniProtKB-SubCell"/>
</dbReference>
<dbReference type="Proteomes" id="UP001197958">
    <property type="component" value="Unassembled WGS sequence"/>
</dbReference>
<keyword evidence="5" id="KW-0998">Cell outer membrane</keyword>
<keyword evidence="4" id="KW-0472">Membrane</keyword>
<dbReference type="Gene3D" id="1.25.40.390">
    <property type="match status" value="1"/>
</dbReference>
<dbReference type="Pfam" id="PF14322">
    <property type="entry name" value="SusD-like_3"/>
    <property type="match status" value="1"/>
</dbReference>
<dbReference type="InterPro" id="IPR033985">
    <property type="entry name" value="SusD-like_N"/>
</dbReference>
<feature type="domain" description="SusD-like N-terminal" evidence="7">
    <location>
        <begin position="3"/>
        <end position="119"/>
    </location>
</feature>
<gene>
    <name evidence="8" type="ORF">LDZ35_10365</name>
</gene>
<dbReference type="SUPFAM" id="SSF48452">
    <property type="entry name" value="TPR-like"/>
    <property type="match status" value="1"/>
</dbReference>
<evidence type="ECO:0000256" key="4">
    <source>
        <dbReference type="ARBA" id="ARBA00023136"/>
    </source>
</evidence>
<comment type="similarity">
    <text evidence="2">Belongs to the SusD family.</text>
</comment>
<dbReference type="RefSeq" id="WP_225449727.1">
    <property type="nucleotide sequence ID" value="NZ_CP072212.1"/>
</dbReference>
<proteinExistence type="inferred from homology"/>
<evidence type="ECO:0000259" key="6">
    <source>
        <dbReference type="Pfam" id="PF07980"/>
    </source>
</evidence>
<evidence type="ECO:0000313" key="8">
    <source>
        <dbReference type="EMBL" id="MCA4523614.1"/>
    </source>
</evidence>
<protein>
    <submittedName>
        <fullName evidence="8">RagB/SusD family nutrient uptake outer membrane protein</fullName>
    </submittedName>
</protein>
<dbReference type="EMBL" id="JAIWWW010000024">
    <property type="protein sequence ID" value="MCA4523614.1"/>
    <property type="molecule type" value="Genomic_DNA"/>
</dbReference>
<name>A0AAW4SIE9_9BACE</name>
<evidence type="ECO:0000256" key="2">
    <source>
        <dbReference type="ARBA" id="ARBA00006275"/>
    </source>
</evidence>
<evidence type="ECO:0000256" key="1">
    <source>
        <dbReference type="ARBA" id="ARBA00004442"/>
    </source>
</evidence>
<dbReference type="Pfam" id="PF07980">
    <property type="entry name" value="SusD_RagB"/>
    <property type="match status" value="1"/>
</dbReference>
<evidence type="ECO:0000256" key="5">
    <source>
        <dbReference type="ARBA" id="ARBA00023237"/>
    </source>
</evidence>
<accession>A0AAW4SIE9</accession>
<dbReference type="InterPro" id="IPR011990">
    <property type="entry name" value="TPR-like_helical_dom_sf"/>
</dbReference>
<dbReference type="InterPro" id="IPR012944">
    <property type="entry name" value="SusD_RagB_dom"/>
</dbReference>
<organism evidence="8 9">
    <name type="scientific">Bacteroides xylanisolvens</name>
    <dbReference type="NCBI Taxonomy" id="371601"/>
    <lineage>
        <taxon>Bacteria</taxon>
        <taxon>Pseudomonadati</taxon>
        <taxon>Bacteroidota</taxon>
        <taxon>Bacteroidia</taxon>
        <taxon>Bacteroidales</taxon>
        <taxon>Bacteroidaceae</taxon>
        <taxon>Bacteroides</taxon>
    </lineage>
</organism>
<sequence length="430" mass="48898">MVTSYWMGAYEEIKRCNALIGNIDKVPMDASKVEIYKAEAVVLRSLMYTNLTMLYHDVPYFTSIQSVTDAKAAKTDRATIVADVMKDLKDAAKVLPPTASSWGRMTKGAALSLLGRLALYNEKWDEAISAYRQVKELGYSLYKTGDNPYMDLFTEANEQCNEIIMSVRYEGPGKEEGNAMAPHYDAPLEAMNGTIDLADAFYDITTGKPTTDKKIVNGLTTEGKPDLWDPNTTRYNNRDPRLKVTLFTPWDGWNDKWPNAYGGSAPSNSTLYVLKYFNPSLSSSGSFDSGQDFYIIRYAEVLLSLAEALVEKGGYSYDEVVGLVDEVRNRVKMHTVGEIESKNGQLDQAGLREVIRHERRVETAFEGLRLFDLYRWKELKNAVDRINKEAADNQLQYEYRNYRGEMEYVWPIPLHETDANPNLEQNELWK</sequence>